<gene>
    <name evidence="2" type="ORF">UV8b_00777</name>
</gene>
<organism evidence="2 3">
    <name type="scientific">Ustilaginoidea virens</name>
    <name type="common">Rice false smut fungus</name>
    <name type="synonym">Villosiclava virens</name>
    <dbReference type="NCBI Taxonomy" id="1159556"/>
    <lineage>
        <taxon>Eukaryota</taxon>
        <taxon>Fungi</taxon>
        <taxon>Dikarya</taxon>
        <taxon>Ascomycota</taxon>
        <taxon>Pezizomycotina</taxon>
        <taxon>Sordariomycetes</taxon>
        <taxon>Hypocreomycetidae</taxon>
        <taxon>Hypocreales</taxon>
        <taxon>Clavicipitaceae</taxon>
        <taxon>Ustilaginoidea</taxon>
    </lineage>
</organism>
<evidence type="ECO:0000313" key="2">
    <source>
        <dbReference type="EMBL" id="QUC16536.1"/>
    </source>
</evidence>
<protein>
    <submittedName>
        <fullName evidence="2">Uncharacterized protein</fullName>
    </submittedName>
</protein>
<dbReference type="EMBL" id="CP072753">
    <property type="protein sequence ID" value="QUC16536.1"/>
    <property type="molecule type" value="Genomic_DNA"/>
</dbReference>
<dbReference type="GeneID" id="66061555"/>
<sequence>MTCMPCMRRVSRSDLDSGSKGAAFDAGRPRPSACLPNVSRVVNVSLRTEHNSAPPLSQEVQ</sequence>
<feature type="region of interest" description="Disordered" evidence="1">
    <location>
        <begin position="1"/>
        <end position="30"/>
    </location>
</feature>
<keyword evidence="3" id="KW-1185">Reference proteome</keyword>
<dbReference type="Proteomes" id="UP000027002">
    <property type="component" value="Chromosome 1"/>
</dbReference>
<proteinExistence type="predicted"/>
<name>A0A8E5MEM9_USTVR</name>
<dbReference type="RefSeq" id="XP_042994209.1">
    <property type="nucleotide sequence ID" value="XM_043138275.1"/>
</dbReference>
<evidence type="ECO:0000256" key="1">
    <source>
        <dbReference type="SAM" id="MobiDB-lite"/>
    </source>
</evidence>
<evidence type="ECO:0000313" key="3">
    <source>
        <dbReference type="Proteomes" id="UP000027002"/>
    </source>
</evidence>
<reference evidence="2" key="1">
    <citation type="submission" date="2020-03" db="EMBL/GenBank/DDBJ databases">
        <title>A mixture of massive structural variations and highly conserved coding sequences in Ustilaginoidea virens genome.</title>
        <authorList>
            <person name="Zhang K."/>
            <person name="Zhao Z."/>
            <person name="Zhang Z."/>
            <person name="Li Y."/>
            <person name="Hsiang T."/>
            <person name="Sun W."/>
        </authorList>
    </citation>
    <scope>NUCLEOTIDE SEQUENCE</scope>
    <source>
        <strain evidence="2">UV-8b</strain>
    </source>
</reference>
<dbReference type="KEGG" id="uvi:66061555"/>
<dbReference type="AlphaFoldDB" id="A0A8E5MEM9"/>
<accession>A0A8E5MEM9</accession>